<organism evidence="3 4">
    <name type="scientific">Oldenlandia corymbosa var. corymbosa</name>
    <dbReference type="NCBI Taxonomy" id="529605"/>
    <lineage>
        <taxon>Eukaryota</taxon>
        <taxon>Viridiplantae</taxon>
        <taxon>Streptophyta</taxon>
        <taxon>Embryophyta</taxon>
        <taxon>Tracheophyta</taxon>
        <taxon>Spermatophyta</taxon>
        <taxon>Magnoliopsida</taxon>
        <taxon>eudicotyledons</taxon>
        <taxon>Gunneridae</taxon>
        <taxon>Pentapetalae</taxon>
        <taxon>asterids</taxon>
        <taxon>lamiids</taxon>
        <taxon>Gentianales</taxon>
        <taxon>Rubiaceae</taxon>
        <taxon>Rubioideae</taxon>
        <taxon>Spermacoceae</taxon>
        <taxon>Hedyotis-Oldenlandia complex</taxon>
        <taxon>Oldenlandia</taxon>
    </lineage>
</organism>
<dbReference type="EMBL" id="OX459119">
    <property type="protein sequence ID" value="CAI9093420.1"/>
    <property type="molecule type" value="Genomic_DNA"/>
</dbReference>
<evidence type="ECO:0000313" key="3">
    <source>
        <dbReference type="EMBL" id="CAI9093420.1"/>
    </source>
</evidence>
<feature type="signal peptide" evidence="2">
    <location>
        <begin position="1"/>
        <end position="26"/>
    </location>
</feature>
<evidence type="ECO:0000256" key="2">
    <source>
        <dbReference type="SAM" id="SignalP"/>
    </source>
</evidence>
<accession>A0AAV1CEJ2</accession>
<name>A0AAV1CEJ2_OLDCO</name>
<feature type="chain" id="PRO_5043718202" evidence="2">
    <location>
        <begin position="27"/>
        <end position="76"/>
    </location>
</feature>
<sequence>MLLPTKISILLVLTLALLSTFPGGYGSETSTSLNDEAYLQEARKLGDDGVADYPNPGPNPRHDPPPSSKVVAFVDP</sequence>
<evidence type="ECO:0000313" key="4">
    <source>
        <dbReference type="Proteomes" id="UP001161247"/>
    </source>
</evidence>
<reference evidence="3" key="1">
    <citation type="submission" date="2023-03" db="EMBL/GenBank/DDBJ databases">
        <authorList>
            <person name="Julca I."/>
        </authorList>
    </citation>
    <scope>NUCLEOTIDE SEQUENCE</scope>
</reference>
<dbReference type="AlphaFoldDB" id="A0AAV1CEJ2"/>
<evidence type="ECO:0000256" key="1">
    <source>
        <dbReference type="SAM" id="MobiDB-lite"/>
    </source>
</evidence>
<keyword evidence="2" id="KW-0732">Signal</keyword>
<proteinExistence type="predicted"/>
<keyword evidence="4" id="KW-1185">Reference proteome</keyword>
<protein>
    <submittedName>
        <fullName evidence="3">OLC1v1028919C1</fullName>
    </submittedName>
</protein>
<gene>
    <name evidence="3" type="ORF">OLC1_LOCUS4835</name>
</gene>
<feature type="region of interest" description="Disordered" evidence="1">
    <location>
        <begin position="44"/>
        <end position="76"/>
    </location>
</feature>
<dbReference type="Proteomes" id="UP001161247">
    <property type="component" value="Chromosome 2"/>
</dbReference>